<dbReference type="SUPFAM" id="SSF56281">
    <property type="entry name" value="Metallo-hydrolase/oxidoreductase"/>
    <property type="match status" value="1"/>
</dbReference>
<reference evidence="2" key="1">
    <citation type="submission" date="2022-01" db="EMBL/GenBank/DDBJ databases">
        <title>Novel bile acid biosynthetic pathways are enriched in the microbiome of centenarians.</title>
        <authorList>
            <person name="Sato Y."/>
            <person name="Atarashi K."/>
            <person name="Plichta R.D."/>
            <person name="Arai Y."/>
            <person name="Sasajima S."/>
            <person name="Kearney M.S."/>
            <person name="Suda W."/>
            <person name="Takeshita K."/>
            <person name="Sasaki T."/>
            <person name="Okamoto S."/>
            <person name="Skelly N.A."/>
            <person name="Okamura Y."/>
            <person name="Vlamakis H."/>
            <person name="Li Y."/>
            <person name="Tanoue T."/>
            <person name="Takei H."/>
            <person name="Nittono H."/>
            <person name="Narushima S."/>
            <person name="Irie J."/>
            <person name="Itoh H."/>
            <person name="Moriya K."/>
            <person name="Sugiura Y."/>
            <person name="Suematsu M."/>
            <person name="Moritoki N."/>
            <person name="Shibata S."/>
            <person name="Littman R.D."/>
            <person name="Fischbach A.M."/>
            <person name="Uwamino Y."/>
            <person name="Inoue T."/>
            <person name="Honda A."/>
            <person name="Hattori M."/>
            <person name="Murai T."/>
            <person name="Xavier J.R."/>
            <person name="Hirose N."/>
            <person name="Honda K."/>
        </authorList>
    </citation>
    <scope>NUCLEOTIDE SEQUENCE</scope>
    <source>
        <strain evidence="2">CE91-St55</strain>
    </source>
</reference>
<comment type="caution">
    <text evidence="2">The sequence shown here is derived from an EMBL/GenBank/DDBJ whole genome shotgun (WGS) entry which is preliminary data.</text>
</comment>
<dbReference type="SMART" id="SM00849">
    <property type="entry name" value="Lactamase_B"/>
    <property type="match status" value="1"/>
</dbReference>
<organism evidence="2 3">
    <name type="scientific">Hungatella hathewayi</name>
    <dbReference type="NCBI Taxonomy" id="154046"/>
    <lineage>
        <taxon>Bacteria</taxon>
        <taxon>Bacillati</taxon>
        <taxon>Bacillota</taxon>
        <taxon>Clostridia</taxon>
        <taxon>Lachnospirales</taxon>
        <taxon>Lachnospiraceae</taxon>
        <taxon>Hungatella</taxon>
    </lineage>
</organism>
<dbReference type="InterPro" id="IPR050855">
    <property type="entry name" value="NDM-1-like"/>
</dbReference>
<name>A0AA37JIZ1_9FIRM</name>
<dbReference type="RefSeq" id="WP_244052717.1">
    <property type="nucleotide sequence ID" value="NZ_BQNJ01000001.1"/>
</dbReference>
<dbReference type="Pfam" id="PF00753">
    <property type="entry name" value="Lactamase_B"/>
    <property type="match status" value="1"/>
</dbReference>
<dbReference type="InterPro" id="IPR001279">
    <property type="entry name" value="Metallo-B-lactamas"/>
</dbReference>
<dbReference type="EMBL" id="BQNJ01000001">
    <property type="protein sequence ID" value="GKH02029.1"/>
    <property type="molecule type" value="Genomic_DNA"/>
</dbReference>
<gene>
    <name evidence="2" type="ORF">CE91St55_40100</name>
</gene>
<dbReference type="Gene3D" id="3.60.15.10">
    <property type="entry name" value="Ribonuclease Z/Hydroxyacylglutathione hydrolase-like"/>
    <property type="match status" value="1"/>
</dbReference>
<protein>
    <recommendedName>
        <fullName evidence="1">Metallo-beta-lactamase domain-containing protein</fullName>
    </recommendedName>
</protein>
<proteinExistence type="predicted"/>
<evidence type="ECO:0000259" key="1">
    <source>
        <dbReference type="SMART" id="SM00849"/>
    </source>
</evidence>
<dbReference type="Proteomes" id="UP001055091">
    <property type="component" value="Unassembled WGS sequence"/>
</dbReference>
<accession>A0AA37JIZ1</accession>
<dbReference type="InterPro" id="IPR036866">
    <property type="entry name" value="RibonucZ/Hydroxyglut_hydro"/>
</dbReference>
<feature type="domain" description="Metallo-beta-lactamase" evidence="1">
    <location>
        <begin position="21"/>
        <end position="216"/>
    </location>
</feature>
<evidence type="ECO:0000313" key="3">
    <source>
        <dbReference type="Proteomes" id="UP001055091"/>
    </source>
</evidence>
<dbReference type="AlphaFoldDB" id="A0AA37JIZ1"/>
<sequence>MKEIYQIRKVHPEVYQIMEAGLDAMYVICEEKQAVLVDTGTGISNLNACVRNLTATPFKVCVTHGHRDHFGGAGQFPEVYMAQEDWEDACSIDAERRRDYVKKMIAAGAVDPELLEQADIQEWDRRPRLHVIKEGDVICAGNWKLEVFAVPGHTNGSVAFFEREKNVLFSGDCANPIMVLRKKGSENDKELVTRWLEKLRYVNSQINDETLICAGHGMLQREVWKQLIEAAEGYLSGNLKAERRKIHFFDDNFIVWKDIQIMLG</sequence>
<dbReference type="PANTHER" id="PTHR42951">
    <property type="entry name" value="METALLO-BETA-LACTAMASE DOMAIN-CONTAINING"/>
    <property type="match status" value="1"/>
</dbReference>
<evidence type="ECO:0000313" key="2">
    <source>
        <dbReference type="EMBL" id="GKH02029.1"/>
    </source>
</evidence>
<dbReference type="PANTHER" id="PTHR42951:SF22">
    <property type="entry name" value="METALLO BETA-LACTAMASE SUPERFAMILY LIPOPROTEIN"/>
    <property type="match status" value="1"/>
</dbReference>